<name>A0ACC2F8S4_DALPE</name>
<accession>A0ACC2F8S4</accession>
<keyword evidence="2" id="KW-1185">Reference proteome</keyword>
<proteinExistence type="predicted"/>
<evidence type="ECO:0000313" key="1">
    <source>
        <dbReference type="EMBL" id="KAJ7987645.1"/>
    </source>
</evidence>
<reference evidence="1" key="1">
    <citation type="submission" date="2021-05" db="EMBL/GenBank/DDBJ databases">
        <authorList>
            <person name="Pan Q."/>
            <person name="Jouanno E."/>
            <person name="Zahm M."/>
            <person name="Klopp C."/>
            <person name="Cabau C."/>
            <person name="Louis A."/>
            <person name="Berthelot C."/>
            <person name="Parey E."/>
            <person name="Roest Crollius H."/>
            <person name="Montfort J."/>
            <person name="Robinson-Rechavi M."/>
            <person name="Bouchez O."/>
            <person name="Lampietro C."/>
            <person name="Lopez Roques C."/>
            <person name="Donnadieu C."/>
            <person name="Postlethwait J."/>
            <person name="Bobe J."/>
            <person name="Dillon D."/>
            <person name="Chandos A."/>
            <person name="von Hippel F."/>
            <person name="Guiguen Y."/>
        </authorList>
    </citation>
    <scope>NUCLEOTIDE SEQUENCE</scope>
    <source>
        <strain evidence="1">YG-Jan2019</strain>
    </source>
</reference>
<evidence type="ECO:0000313" key="2">
    <source>
        <dbReference type="Proteomes" id="UP001157502"/>
    </source>
</evidence>
<dbReference type="Proteomes" id="UP001157502">
    <property type="component" value="Chromosome 32"/>
</dbReference>
<sequence length="161" mass="18429">MKGGDANLRPIRFIAALGLVYDAQVLLPTRTKDGWCQLKGHSLQQPQTSLQPENLWRLWRLSNCSERCLGYWVIATKEVSSDSPWMHPRPGVTDDFNGDVTLERRSKSLASTLPHPLTFCKHRGKMENGQLYNNNCSFYNLLHPFSRQFSAQLVEFLDTYG</sequence>
<gene>
    <name evidence="1" type="ORF">DPEC_G00328630</name>
</gene>
<protein>
    <submittedName>
        <fullName evidence="1">Uncharacterized protein</fullName>
    </submittedName>
</protein>
<organism evidence="1 2">
    <name type="scientific">Dallia pectoralis</name>
    <name type="common">Alaska blackfish</name>
    <dbReference type="NCBI Taxonomy" id="75939"/>
    <lineage>
        <taxon>Eukaryota</taxon>
        <taxon>Metazoa</taxon>
        <taxon>Chordata</taxon>
        <taxon>Craniata</taxon>
        <taxon>Vertebrata</taxon>
        <taxon>Euteleostomi</taxon>
        <taxon>Actinopterygii</taxon>
        <taxon>Neopterygii</taxon>
        <taxon>Teleostei</taxon>
        <taxon>Protacanthopterygii</taxon>
        <taxon>Esociformes</taxon>
        <taxon>Umbridae</taxon>
        <taxon>Dallia</taxon>
    </lineage>
</organism>
<dbReference type="EMBL" id="CM055759">
    <property type="protein sequence ID" value="KAJ7987645.1"/>
    <property type="molecule type" value="Genomic_DNA"/>
</dbReference>
<comment type="caution">
    <text evidence="1">The sequence shown here is derived from an EMBL/GenBank/DDBJ whole genome shotgun (WGS) entry which is preliminary data.</text>
</comment>